<reference evidence="1" key="1">
    <citation type="submission" date="2022-03" db="EMBL/GenBank/DDBJ databases">
        <authorList>
            <person name="Martin H S."/>
        </authorList>
    </citation>
    <scope>NUCLEOTIDE SEQUENCE</scope>
</reference>
<organism evidence="1 2">
    <name type="scientific">Iphiclides podalirius</name>
    <name type="common">scarce swallowtail</name>
    <dbReference type="NCBI Taxonomy" id="110791"/>
    <lineage>
        <taxon>Eukaryota</taxon>
        <taxon>Metazoa</taxon>
        <taxon>Ecdysozoa</taxon>
        <taxon>Arthropoda</taxon>
        <taxon>Hexapoda</taxon>
        <taxon>Insecta</taxon>
        <taxon>Pterygota</taxon>
        <taxon>Neoptera</taxon>
        <taxon>Endopterygota</taxon>
        <taxon>Lepidoptera</taxon>
        <taxon>Glossata</taxon>
        <taxon>Ditrysia</taxon>
        <taxon>Papilionoidea</taxon>
        <taxon>Papilionidae</taxon>
        <taxon>Papilioninae</taxon>
        <taxon>Iphiclides</taxon>
    </lineage>
</organism>
<feature type="non-terminal residue" evidence="1">
    <location>
        <position position="74"/>
    </location>
</feature>
<dbReference type="EMBL" id="OW152825">
    <property type="protein sequence ID" value="CAH2041444.1"/>
    <property type="molecule type" value="Genomic_DNA"/>
</dbReference>
<dbReference type="Proteomes" id="UP000837857">
    <property type="component" value="Chromosome 13"/>
</dbReference>
<evidence type="ECO:0000313" key="2">
    <source>
        <dbReference type="Proteomes" id="UP000837857"/>
    </source>
</evidence>
<evidence type="ECO:0000313" key="1">
    <source>
        <dbReference type="EMBL" id="CAH2041444.1"/>
    </source>
</evidence>
<protein>
    <submittedName>
        <fullName evidence="1">Uncharacterized protein</fullName>
    </submittedName>
</protein>
<name>A0ABN8I249_9NEOP</name>
<sequence length="74" mass="8700">MKGTTDENRVGKTDENRGFIEPIKNIVTIARFTDICETKNVFPRSSSTENFFTFNIRRFTGYIDKNKDKYKILQ</sequence>
<proteinExistence type="predicted"/>
<keyword evidence="2" id="KW-1185">Reference proteome</keyword>
<accession>A0ABN8I249</accession>
<gene>
    <name evidence="1" type="ORF">IPOD504_LOCUS3168</name>
</gene>